<dbReference type="AlphaFoldDB" id="A0AAV2TQL9"/>
<accession>A0AAV2TQL9</accession>
<dbReference type="PANTHER" id="PTHR34153">
    <property type="entry name" value="SI:CH211-262H13.3-RELATED-RELATED"/>
    <property type="match status" value="1"/>
</dbReference>
<organism evidence="3 4">
    <name type="scientific">Calicophoron daubneyi</name>
    <name type="common">Rumen fluke</name>
    <name type="synonym">Paramphistomum daubneyi</name>
    <dbReference type="NCBI Taxonomy" id="300641"/>
    <lineage>
        <taxon>Eukaryota</taxon>
        <taxon>Metazoa</taxon>
        <taxon>Spiralia</taxon>
        <taxon>Lophotrochozoa</taxon>
        <taxon>Platyhelminthes</taxon>
        <taxon>Trematoda</taxon>
        <taxon>Digenea</taxon>
        <taxon>Plagiorchiida</taxon>
        <taxon>Pronocephalata</taxon>
        <taxon>Paramphistomoidea</taxon>
        <taxon>Paramphistomidae</taxon>
        <taxon>Calicophoron</taxon>
    </lineage>
</organism>
<comment type="caution">
    <text evidence="3">The sequence shown here is derived from an EMBL/GenBank/DDBJ whole genome shotgun (WGS) entry which is preliminary data.</text>
</comment>
<protein>
    <recommendedName>
        <fullName evidence="2">DUF4806 domain-containing protein</fullName>
    </recommendedName>
</protein>
<dbReference type="PANTHER" id="PTHR34153:SF2">
    <property type="entry name" value="SI:CH211-262H13.3-RELATED"/>
    <property type="match status" value="1"/>
</dbReference>
<evidence type="ECO:0000256" key="1">
    <source>
        <dbReference type="SAM" id="MobiDB-lite"/>
    </source>
</evidence>
<dbReference type="EMBL" id="CAXLJL010000612">
    <property type="protein sequence ID" value="CAL5139538.1"/>
    <property type="molecule type" value="Genomic_DNA"/>
</dbReference>
<feature type="region of interest" description="Disordered" evidence="1">
    <location>
        <begin position="98"/>
        <end position="117"/>
    </location>
</feature>
<dbReference type="Pfam" id="PF16064">
    <property type="entry name" value="DUF4806"/>
    <property type="match status" value="1"/>
</dbReference>
<feature type="domain" description="DUF4806" evidence="2">
    <location>
        <begin position="253"/>
        <end position="327"/>
    </location>
</feature>
<evidence type="ECO:0000313" key="4">
    <source>
        <dbReference type="Proteomes" id="UP001497525"/>
    </source>
</evidence>
<name>A0AAV2TQL9_CALDB</name>
<sequence>MFAVVSIPEENCFDIVPTNWIEENTLYRPLLKGSLLENAVRNRDKVGKRRRCSTVRVIQRTATFSEAGNVLAELTATPNSSGVISPDDLEPPCKVSKTDEHVNTVHEESTTSPPGITIDSVSKAYKVEEPVRCNELSTVCGTPDSICSTSRSGETDTIHTDTQVNAVHTAQATLLSVNMTNSTEDCQLGKSALADGVTMILNAFRRCEKKWQLVEKQLQQLEVSNALLIRRVERAWRTVSNVKREPVCLGNLLPLQTEAEWNQFEKSLLSRDFQSELIDLIRSIKGTTPRETIRLILQCLISSSLAYRITWHGSHTKIAFENSRLFRAIRDALWKFDDFDGIFYPAQLDKACTRWLQDTRECFRKKLLRMRKTKLEDTGPSNPS</sequence>
<reference evidence="3" key="1">
    <citation type="submission" date="2024-06" db="EMBL/GenBank/DDBJ databases">
        <authorList>
            <person name="Liu X."/>
            <person name="Lenzi L."/>
            <person name="Haldenby T S."/>
            <person name="Uol C."/>
        </authorList>
    </citation>
    <scope>NUCLEOTIDE SEQUENCE</scope>
</reference>
<feature type="compositionally biased region" description="Basic and acidic residues" evidence="1">
    <location>
        <begin position="98"/>
        <end position="109"/>
    </location>
</feature>
<gene>
    <name evidence="3" type="ORF">CDAUBV1_LOCUS14662</name>
</gene>
<dbReference type="Proteomes" id="UP001497525">
    <property type="component" value="Unassembled WGS sequence"/>
</dbReference>
<evidence type="ECO:0000259" key="2">
    <source>
        <dbReference type="Pfam" id="PF16064"/>
    </source>
</evidence>
<dbReference type="InterPro" id="IPR032071">
    <property type="entry name" value="DUF4806"/>
</dbReference>
<proteinExistence type="predicted"/>
<evidence type="ECO:0000313" key="3">
    <source>
        <dbReference type="EMBL" id="CAL5139538.1"/>
    </source>
</evidence>